<feature type="coiled-coil region" evidence="1">
    <location>
        <begin position="236"/>
        <end position="263"/>
    </location>
</feature>
<evidence type="ECO:0000313" key="4">
    <source>
        <dbReference type="Proteomes" id="UP000789342"/>
    </source>
</evidence>
<dbReference type="EMBL" id="CAJVPV010016518">
    <property type="protein sequence ID" value="CAG8698591.1"/>
    <property type="molecule type" value="Genomic_DNA"/>
</dbReference>
<keyword evidence="4" id="KW-1185">Reference proteome</keyword>
<proteinExistence type="predicted"/>
<gene>
    <name evidence="3" type="ORF">AMORRO_LOCUS11988</name>
</gene>
<feature type="region of interest" description="Disordered" evidence="2">
    <location>
        <begin position="1"/>
        <end position="38"/>
    </location>
</feature>
<comment type="caution">
    <text evidence="3">The sequence shown here is derived from an EMBL/GenBank/DDBJ whole genome shotgun (WGS) entry which is preliminary data.</text>
</comment>
<keyword evidence="1" id="KW-0175">Coiled coil</keyword>
<feature type="non-terminal residue" evidence="3">
    <location>
        <position position="294"/>
    </location>
</feature>
<sequence length="294" mass="34558">SVNSATPKNAKPTDERNAETSSNSPSLDMPTARPSTPEHQICSTYANLLRRLNQEKQRVESKLEPICSNIIDTTNKLLMERLKIKRGYLWSDTRNNLRRKLQLPFIPPEETYSFSKHYEMTWVHRFAEKLLSFFEAPRNPLLDKNSEGWLNCHILTPLIDDCFLTCEEIQVHRGEKMSLASIERKNLSREESERKQYGHKIDILFRIDDTEYFGSETYVDEDSQNSKPISYKQKLFREMKDQLDRLLKKLKFTRETIKEIKNIAIHGVNQGGLNGKIYAMYYDTDLQYYLVFET</sequence>
<dbReference type="Proteomes" id="UP000789342">
    <property type="component" value="Unassembled WGS sequence"/>
</dbReference>
<name>A0A9N9HP20_9GLOM</name>
<evidence type="ECO:0000256" key="2">
    <source>
        <dbReference type="SAM" id="MobiDB-lite"/>
    </source>
</evidence>
<dbReference type="OrthoDB" id="2404361at2759"/>
<evidence type="ECO:0000256" key="1">
    <source>
        <dbReference type="SAM" id="Coils"/>
    </source>
</evidence>
<reference evidence="3" key="1">
    <citation type="submission" date="2021-06" db="EMBL/GenBank/DDBJ databases">
        <authorList>
            <person name="Kallberg Y."/>
            <person name="Tangrot J."/>
            <person name="Rosling A."/>
        </authorList>
    </citation>
    <scope>NUCLEOTIDE SEQUENCE</scope>
    <source>
        <strain evidence="3">CL551</strain>
    </source>
</reference>
<feature type="non-terminal residue" evidence="3">
    <location>
        <position position="1"/>
    </location>
</feature>
<organism evidence="3 4">
    <name type="scientific">Acaulospora morrowiae</name>
    <dbReference type="NCBI Taxonomy" id="94023"/>
    <lineage>
        <taxon>Eukaryota</taxon>
        <taxon>Fungi</taxon>
        <taxon>Fungi incertae sedis</taxon>
        <taxon>Mucoromycota</taxon>
        <taxon>Glomeromycotina</taxon>
        <taxon>Glomeromycetes</taxon>
        <taxon>Diversisporales</taxon>
        <taxon>Acaulosporaceae</taxon>
        <taxon>Acaulospora</taxon>
    </lineage>
</organism>
<dbReference type="AlphaFoldDB" id="A0A9N9HP20"/>
<accession>A0A9N9HP20</accession>
<evidence type="ECO:0000313" key="3">
    <source>
        <dbReference type="EMBL" id="CAG8698591.1"/>
    </source>
</evidence>
<protein>
    <submittedName>
        <fullName evidence="3">8193_t:CDS:1</fullName>
    </submittedName>
</protein>